<reference evidence="1 2" key="1">
    <citation type="journal article" date="2019" name="Commun. Biol.">
        <title>The bagworm genome reveals a unique fibroin gene that provides high tensile strength.</title>
        <authorList>
            <person name="Kono N."/>
            <person name="Nakamura H."/>
            <person name="Ohtoshi R."/>
            <person name="Tomita M."/>
            <person name="Numata K."/>
            <person name="Arakawa K."/>
        </authorList>
    </citation>
    <scope>NUCLEOTIDE SEQUENCE [LARGE SCALE GENOMIC DNA]</scope>
</reference>
<dbReference type="AlphaFoldDB" id="A0A4C1VD40"/>
<evidence type="ECO:0000313" key="1">
    <source>
        <dbReference type="EMBL" id="GBP36553.1"/>
    </source>
</evidence>
<name>A0A4C1VD40_EUMVA</name>
<keyword evidence="2" id="KW-1185">Reference proteome</keyword>
<comment type="caution">
    <text evidence="1">The sequence shown here is derived from an EMBL/GenBank/DDBJ whole genome shotgun (WGS) entry which is preliminary data.</text>
</comment>
<sequence>MVPYGCPICNLVLSAAVLPTAARRSRFRIIAGERNNSSVRNKLIELIRSTTMGRYWAGRSDSGIPAPIHQAPLTFSIVYGCQSGRRISIAR</sequence>
<dbReference type="EMBL" id="BGZK01000319">
    <property type="protein sequence ID" value="GBP36553.1"/>
    <property type="molecule type" value="Genomic_DNA"/>
</dbReference>
<dbReference type="Proteomes" id="UP000299102">
    <property type="component" value="Unassembled WGS sequence"/>
</dbReference>
<proteinExistence type="predicted"/>
<gene>
    <name evidence="1" type="ORF">EVAR_8388_1</name>
</gene>
<accession>A0A4C1VD40</accession>
<evidence type="ECO:0000313" key="2">
    <source>
        <dbReference type="Proteomes" id="UP000299102"/>
    </source>
</evidence>
<protein>
    <submittedName>
        <fullName evidence="1">Uncharacterized protein</fullName>
    </submittedName>
</protein>
<organism evidence="1 2">
    <name type="scientific">Eumeta variegata</name>
    <name type="common">Bagworm moth</name>
    <name type="synonym">Eumeta japonica</name>
    <dbReference type="NCBI Taxonomy" id="151549"/>
    <lineage>
        <taxon>Eukaryota</taxon>
        <taxon>Metazoa</taxon>
        <taxon>Ecdysozoa</taxon>
        <taxon>Arthropoda</taxon>
        <taxon>Hexapoda</taxon>
        <taxon>Insecta</taxon>
        <taxon>Pterygota</taxon>
        <taxon>Neoptera</taxon>
        <taxon>Endopterygota</taxon>
        <taxon>Lepidoptera</taxon>
        <taxon>Glossata</taxon>
        <taxon>Ditrysia</taxon>
        <taxon>Tineoidea</taxon>
        <taxon>Psychidae</taxon>
        <taxon>Oiketicinae</taxon>
        <taxon>Eumeta</taxon>
    </lineage>
</organism>